<gene>
    <name evidence="3" type="ORF">EBQ26_03815</name>
</gene>
<dbReference type="GO" id="GO:0055085">
    <property type="term" value="P:transmembrane transport"/>
    <property type="evidence" value="ECO:0007669"/>
    <property type="project" value="InterPro"/>
</dbReference>
<dbReference type="EMBL" id="RDQM01000004">
    <property type="protein sequence ID" value="RMW99501.1"/>
    <property type="molecule type" value="Genomic_DNA"/>
</dbReference>
<sequence>MKKIRKQLAGTVAAAVTVLFSAPVAAEEIVLKVAHFWPSSALSQKQVLEPWCAKIEAESNQRMKCQIYPAMQLGGTPGQLIQQAADGVADIVWTLPGYTAGRFPSVEVFELPFLTRNAEGASRAAWEYYEKYGKKDFEAVKPLAFHVHDAGHIHNNKREIKKLADFRGLKMRAPTRLTNRMIAHLGATPVAMPMPQTPEAVSKGVVDGYVLPWEVVPTMKLHEMTKYHTEMDASQPALYTAVFTIAMNKARYESLPDDLKKVIDANSGVDFSASIGRAWDESAPAARKQAVDRGNKFYTVPASEAAQWVKVGDRIATEWVKDVTGKGYPGQEMLDAARSLIEKHSR</sequence>
<dbReference type="AlphaFoldDB" id="A0A3M6QAG2"/>
<comment type="caution">
    <text evidence="3">The sequence shown here is derived from an EMBL/GenBank/DDBJ whole genome shotgun (WGS) entry which is preliminary data.</text>
</comment>
<evidence type="ECO:0000313" key="3">
    <source>
        <dbReference type="EMBL" id="RMW99501.1"/>
    </source>
</evidence>
<evidence type="ECO:0000256" key="1">
    <source>
        <dbReference type="ARBA" id="ARBA00022729"/>
    </source>
</evidence>
<feature type="signal peptide" evidence="2">
    <location>
        <begin position="1"/>
        <end position="26"/>
    </location>
</feature>
<dbReference type="Gene3D" id="3.40.190.170">
    <property type="entry name" value="Bacterial extracellular solute-binding protein, family 7"/>
    <property type="match status" value="1"/>
</dbReference>
<accession>A0A3M6QAG2</accession>
<proteinExistence type="predicted"/>
<name>A0A3M6QAG2_9BURK</name>
<dbReference type="PANTHER" id="PTHR33376:SF15">
    <property type="entry name" value="BLL6794 PROTEIN"/>
    <property type="match status" value="1"/>
</dbReference>
<keyword evidence="1 2" id="KW-0732">Signal</keyword>
<organism evidence="3 4">
    <name type="scientific">Allofranklinella schreckenbergeri</name>
    <dbReference type="NCBI Taxonomy" id="1076744"/>
    <lineage>
        <taxon>Bacteria</taxon>
        <taxon>Pseudomonadati</taxon>
        <taxon>Pseudomonadota</taxon>
        <taxon>Betaproteobacteria</taxon>
        <taxon>Burkholderiales</taxon>
        <taxon>Comamonadaceae</taxon>
        <taxon>Allofranklinella</taxon>
    </lineage>
</organism>
<dbReference type="InterPro" id="IPR018389">
    <property type="entry name" value="DctP_fam"/>
</dbReference>
<dbReference type="RefSeq" id="WP_122237714.1">
    <property type="nucleotide sequence ID" value="NZ_RDQM01000004.1"/>
</dbReference>
<dbReference type="NCBIfam" id="NF037995">
    <property type="entry name" value="TRAP_S1"/>
    <property type="match status" value="1"/>
</dbReference>
<dbReference type="Pfam" id="PF03480">
    <property type="entry name" value="DctP"/>
    <property type="match status" value="1"/>
</dbReference>
<protein>
    <submittedName>
        <fullName evidence="3">C4-dicarboxylate ABC transporter</fullName>
    </submittedName>
</protein>
<dbReference type="CDD" id="cd13665">
    <property type="entry name" value="PBP2_TRAP_Dctp3_4"/>
    <property type="match status" value="1"/>
</dbReference>
<reference evidence="3 4" key="1">
    <citation type="submission" date="2018-10" db="EMBL/GenBank/DDBJ databases">
        <title>Comamonadaceae CDC group NO-1 genome sequencing and assembly.</title>
        <authorList>
            <person name="Bernier A.-M."/>
            <person name="Bernard K."/>
        </authorList>
    </citation>
    <scope>NUCLEOTIDE SEQUENCE [LARGE SCALE GENOMIC DNA]</scope>
    <source>
        <strain evidence="3 4">NML970147</strain>
    </source>
</reference>
<feature type="chain" id="PRO_5018039351" evidence="2">
    <location>
        <begin position="27"/>
        <end position="346"/>
    </location>
</feature>
<dbReference type="Proteomes" id="UP000267521">
    <property type="component" value="Unassembled WGS sequence"/>
</dbReference>
<dbReference type="PANTHER" id="PTHR33376">
    <property type="match status" value="1"/>
</dbReference>
<evidence type="ECO:0000313" key="4">
    <source>
        <dbReference type="Proteomes" id="UP000267521"/>
    </source>
</evidence>
<dbReference type="InterPro" id="IPR038404">
    <property type="entry name" value="TRAP_DctP_sf"/>
</dbReference>
<evidence type="ECO:0000256" key="2">
    <source>
        <dbReference type="SAM" id="SignalP"/>
    </source>
</evidence>